<proteinExistence type="predicted"/>
<dbReference type="InterPro" id="IPR025558">
    <property type="entry name" value="DUF4283"/>
</dbReference>
<reference evidence="2 3" key="1">
    <citation type="journal article" date="2019" name="Genome Biol. Evol.">
        <title>Insights into the evolution of the New World diploid cottons (Gossypium, subgenus Houzingenia) based on genome sequencing.</title>
        <authorList>
            <person name="Grover C.E."/>
            <person name="Arick M.A. 2nd"/>
            <person name="Thrash A."/>
            <person name="Conover J.L."/>
            <person name="Sanders W.S."/>
            <person name="Peterson D.G."/>
            <person name="Frelichowski J.E."/>
            <person name="Scheffler J.A."/>
            <person name="Scheffler B.E."/>
            <person name="Wendel J.F."/>
        </authorList>
    </citation>
    <scope>NUCLEOTIDE SEQUENCE [LARGE SCALE GENOMIC DNA]</scope>
    <source>
        <strain evidence="2">8</strain>
        <tissue evidence="2">Leaf</tissue>
    </source>
</reference>
<evidence type="ECO:0000313" key="3">
    <source>
        <dbReference type="Proteomes" id="UP000593568"/>
    </source>
</evidence>
<comment type="caution">
    <text evidence="2">The sequence shown here is derived from an EMBL/GenBank/DDBJ whole genome shotgun (WGS) entry which is preliminary data.</text>
</comment>
<dbReference type="Pfam" id="PF14111">
    <property type="entry name" value="DUF4283"/>
    <property type="match status" value="1"/>
</dbReference>
<name>A0A7J9F2J4_9ROSI</name>
<feature type="domain" description="DUF4283" evidence="1">
    <location>
        <begin position="84"/>
        <end position="144"/>
    </location>
</feature>
<gene>
    <name evidence="2" type="ORF">Gotri_003780</name>
</gene>
<keyword evidence="3" id="KW-1185">Reference proteome</keyword>
<organism evidence="2 3">
    <name type="scientific">Gossypium trilobum</name>
    <dbReference type="NCBI Taxonomy" id="34281"/>
    <lineage>
        <taxon>Eukaryota</taxon>
        <taxon>Viridiplantae</taxon>
        <taxon>Streptophyta</taxon>
        <taxon>Embryophyta</taxon>
        <taxon>Tracheophyta</taxon>
        <taxon>Spermatophyta</taxon>
        <taxon>Magnoliopsida</taxon>
        <taxon>eudicotyledons</taxon>
        <taxon>Gunneridae</taxon>
        <taxon>Pentapetalae</taxon>
        <taxon>rosids</taxon>
        <taxon>malvids</taxon>
        <taxon>Malvales</taxon>
        <taxon>Malvaceae</taxon>
        <taxon>Malvoideae</taxon>
        <taxon>Gossypium</taxon>
    </lineage>
</organism>
<protein>
    <recommendedName>
        <fullName evidence="1">DUF4283 domain-containing protein</fullName>
    </recommendedName>
</protein>
<dbReference type="AlphaFoldDB" id="A0A7J9F2J4"/>
<sequence>MRIYHGACKKMKLGFSGDNNSISNPKNTLTKTVYIPPHKRKMEGVSFNHDQRDMEEDNMEQMGDTEELHDLERDPPMHAESPRRMQFIVSKAWSLNGRVDVTENDGNIYYFCFHDMDDAEFISHGSPWAFEGVFVVFDHWRPNLASRDLQFVASPIWVKLLGVTN</sequence>
<evidence type="ECO:0000259" key="1">
    <source>
        <dbReference type="Pfam" id="PF14111"/>
    </source>
</evidence>
<accession>A0A7J9F2J4</accession>
<dbReference type="Proteomes" id="UP000593568">
    <property type="component" value="Unassembled WGS sequence"/>
</dbReference>
<evidence type="ECO:0000313" key="2">
    <source>
        <dbReference type="EMBL" id="MBA0779532.1"/>
    </source>
</evidence>
<dbReference type="EMBL" id="JABEZW010000011">
    <property type="protein sequence ID" value="MBA0779532.1"/>
    <property type="molecule type" value="Genomic_DNA"/>
</dbReference>